<dbReference type="Pfam" id="PF01554">
    <property type="entry name" value="MatE"/>
    <property type="match status" value="2"/>
</dbReference>
<evidence type="ECO:0000313" key="12">
    <source>
        <dbReference type="Proteomes" id="UP000295710"/>
    </source>
</evidence>
<protein>
    <recommendedName>
        <fullName evidence="3">Multidrug export protein MepA</fullName>
    </recommendedName>
</protein>
<feature type="transmembrane region" description="Helical" evidence="10">
    <location>
        <begin position="172"/>
        <end position="193"/>
    </location>
</feature>
<organism evidence="11 12">
    <name type="scientific">Extibacter muris</name>
    <dbReference type="NCBI Taxonomy" id="1796622"/>
    <lineage>
        <taxon>Bacteria</taxon>
        <taxon>Bacillati</taxon>
        <taxon>Bacillota</taxon>
        <taxon>Clostridia</taxon>
        <taxon>Lachnospirales</taxon>
        <taxon>Lachnospiraceae</taxon>
        <taxon>Extibacter</taxon>
    </lineage>
</organism>
<feature type="transmembrane region" description="Helical" evidence="10">
    <location>
        <begin position="96"/>
        <end position="119"/>
    </location>
</feature>
<feature type="transmembrane region" description="Helical" evidence="10">
    <location>
        <begin position="365"/>
        <end position="384"/>
    </location>
</feature>
<keyword evidence="9" id="KW-0046">Antibiotic resistance</keyword>
<feature type="transmembrane region" description="Helical" evidence="10">
    <location>
        <begin position="58"/>
        <end position="75"/>
    </location>
</feature>
<feature type="transmembrane region" description="Helical" evidence="10">
    <location>
        <begin position="239"/>
        <end position="258"/>
    </location>
</feature>
<keyword evidence="6 10" id="KW-0812">Transmembrane</keyword>
<dbReference type="GO" id="GO:0005886">
    <property type="term" value="C:plasma membrane"/>
    <property type="evidence" value="ECO:0007669"/>
    <property type="project" value="UniProtKB-SubCell"/>
</dbReference>
<keyword evidence="5" id="KW-1003">Cell membrane</keyword>
<feature type="transmembrane region" description="Helical" evidence="10">
    <location>
        <begin position="139"/>
        <end position="160"/>
    </location>
</feature>
<dbReference type="InterPro" id="IPR051327">
    <property type="entry name" value="MATE_MepA_subfamily"/>
</dbReference>
<evidence type="ECO:0000256" key="6">
    <source>
        <dbReference type="ARBA" id="ARBA00022692"/>
    </source>
</evidence>
<feature type="transmembrane region" description="Helical" evidence="10">
    <location>
        <begin position="18"/>
        <end position="38"/>
    </location>
</feature>
<evidence type="ECO:0000256" key="1">
    <source>
        <dbReference type="ARBA" id="ARBA00004651"/>
    </source>
</evidence>
<sequence>MEELVKQNPLAAERVGRLIAKFAVPATISMLVSSLYNIVDQIFIGQGVGMLGNAATNIAFPVSIICTATALLLGIGSASNYNLESGAGNPERAARIAGTGLSMLAVSGVLIAVIVLVFLYPLLHLFGVTPDVLPYALDYTGITAFGIPFLVLTTGGNHLIRADRSPTYSMSCMLTGAIINTILDPLFIFGFHWGIKGAAWATIIGQIISGIMVIIYFMKIRHMELTASMMRPKGIYLKAIMSLGMAACINQIAMAAVQIVMNNTLRHYGASSIYGTDIPLACVGVISKVNMVFMAICIGISQGCQPIWGFNYGAGNFGRVKETYKKAAVISLAVGIIFFAAFQLFPRQIVSIFGSGSEEYFHFAERYFCIFMLMTFINGLQPMSSGFFTSIGKAKLGIVVSLTRQVIFLLPLIVLFPLFMGIDGVMFAGPIADAAAAAVAIAYAYRELKKFGHCLGRDNVLE</sequence>
<reference evidence="11 12" key="1">
    <citation type="journal article" date="2016" name="Nat. Microbiol.">
        <title>The Mouse Intestinal Bacterial Collection (miBC) provides host-specific insight into cultured diversity and functional potential of the gut microbiota.</title>
        <authorList>
            <person name="Lagkouvardos I."/>
            <person name="Pukall R."/>
            <person name="Abt B."/>
            <person name="Foesel B.U."/>
            <person name="Meier-Kolthoff J.P."/>
            <person name="Kumar N."/>
            <person name="Bresciani A."/>
            <person name="Martinez I."/>
            <person name="Just S."/>
            <person name="Ziegler C."/>
            <person name="Brugiroux S."/>
            <person name="Garzetti D."/>
            <person name="Wenning M."/>
            <person name="Bui T.P."/>
            <person name="Wang J."/>
            <person name="Hugenholtz F."/>
            <person name="Plugge C.M."/>
            <person name="Peterson D.A."/>
            <person name="Hornef M.W."/>
            <person name="Baines J.F."/>
            <person name="Smidt H."/>
            <person name="Walter J."/>
            <person name="Kristiansen K."/>
            <person name="Nielsen H.B."/>
            <person name="Haller D."/>
            <person name="Overmann J."/>
            <person name="Stecher B."/>
            <person name="Clavel T."/>
        </authorList>
    </citation>
    <scope>NUCLEOTIDE SEQUENCE [LARGE SCALE GENOMIC DNA]</scope>
    <source>
        <strain evidence="11 12">DSM 28560</strain>
    </source>
</reference>
<evidence type="ECO:0000256" key="3">
    <source>
        <dbReference type="ARBA" id="ARBA00022106"/>
    </source>
</evidence>
<dbReference type="AlphaFoldDB" id="A0A4R4FLC5"/>
<gene>
    <name evidence="11" type="ORF">E1963_01505</name>
</gene>
<evidence type="ECO:0000256" key="9">
    <source>
        <dbReference type="ARBA" id="ARBA00023251"/>
    </source>
</evidence>
<dbReference type="RefSeq" id="WP_132274322.1">
    <property type="nucleotide sequence ID" value="NZ_JAOBST010000049.1"/>
</dbReference>
<comment type="caution">
    <text evidence="11">The sequence shown here is derived from an EMBL/GenBank/DDBJ whole genome shotgun (WGS) entry which is preliminary data.</text>
</comment>
<dbReference type="CDD" id="cd13143">
    <property type="entry name" value="MATE_MepA_like"/>
    <property type="match status" value="1"/>
</dbReference>
<comment type="subcellular location">
    <subcellularLocation>
        <location evidence="1">Cell membrane</location>
        <topology evidence="1">Multi-pass membrane protein</topology>
    </subcellularLocation>
</comment>
<evidence type="ECO:0000256" key="4">
    <source>
        <dbReference type="ARBA" id="ARBA00022448"/>
    </source>
</evidence>
<dbReference type="InterPro" id="IPR002528">
    <property type="entry name" value="MATE_fam"/>
</dbReference>
<dbReference type="PANTHER" id="PTHR43823:SF3">
    <property type="entry name" value="MULTIDRUG EXPORT PROTEIN MEPA"/>
    <property type="match status" value="1"/>
</dbReference>
<feature type="transmembrane region" description="Helical" evidence="10">
    <location>
        <begin position="425"/>
        <end position="445"/>
    </location>
</feature>
<dbReference type="InterPro" id="IPR045070">
    <property type="entry name" value="MATE_MepA-like"/>
</dbReference>
<evidence type="ECO:0000256" key="10">
    <source>
        <dbReference type="SAM" id="Phobius"/>
    </source>
</evidence>
<evidence type="ECO:0000313" key="11">
    <source>
        <dbReference type="EMBL" id="TDA23439.1"/>
    </source>
</evidence>
<dbReference type="NCBIfam" id="TIGR00797">
    <property type="entry name" value="matE"/>
    <property type="match status" value="1"/>
</dbReference>
<feature type="transmembrane region" description="Helical" evidence="10">
    <location>
        <begin position="199"/>
        <end position="218"/>
    </location>
</feature>
<dbReference type="PANTHER" id="PTHR43823">
    <property type="entry name" value="SPORULATION PROTEIN YKVU"/>
    <property type="match status" value="1"/>
</dbReference>
<dbReference type="EMBL" id="SMMX01000001">
    <property type="protein sequence ID" value="TDA23439.1"/>
    <property type="molecule type" value="Genomic_DNA"/>
</dbReference>
<feature type="transmembrane region" description="Helical" evidence="10">
    <location>
        <begin position="396"/>
        <end position="419"/>
    </location>
</feature>
<dbReference type="PIRSF" id="PIRSF006603">
    <property type="entry name" value="DinF"/>
    <property type="match status" value="1"/>
</dbReference>
<comment type="similarity">
    <text evidence="2">Belongs to the multi antimicrobial extrusion (MATE) (TC 2.A.66.1) family. MepA subfamily.</text>
</comment>
<proteinExistence type="inferred from homology"/>
<keyword evidence="8 10" id="KW-0472">Membrane</keyword>
<keyword evidence="12" id="KW-1185">Reference proteome</keyword>
<evidence type="ECO:0000256" key="5">
    <source>
        <dbReference type="ARBA" id="ARBA00022475"/>
    </source>
</evidence>
<dbReference type="GO" id="GO:0046677">
    <property type="term" value="P:response to antibiotic"/>
    <property type="evidence" value="ECO:0007669"/>
    <property type="project" value="UniProtKB-KW"/>
</dbReference>
<dbReference type="Proteomes" id="UP000295710">
    <property type="component" value="Unassembled WGS sequence"/>
</dbReference>
<evidence type="ECO:0000256" key="8">
    <source>
        <dbReference type="ARBA" id="ARBA00023136"/>
    </source>
</evidence>
<dbReference type="GO" id="GO:0015297">
    <property type="term" value="F:antiporter activity"/>
    <property type="evidence" value="ECO:0007669"/>
    <property type="project" value="InterPro"/>
</dbReference>
<name>A0A4R4FLC5_9FIRM</name>
<dbReference type="InterPro" id="IPR048279">
    <property type="entry name" value="MdtK-like"/>
</dbReference>
<feature type="transmembrane region" description="Helical" evidence="10">
    <location>
        <begin position="327"/>
        <end position="345"/>
    </location>
</feature>
<evidence type="ECO:0000256" key="2">
    <source>
        <dbReference type="ARBA" id="ARBA00008417"/>
    </source>
</evidence>
<accession>A0A4R4FLC5</accession>
<dbReference type="GO" id="GO:0042910">
    <property type="term" value="F:xenobiotic transmembrane transporter activity"/>
    <property type="evidence" value="ECO:0007669"/>
    <property type="project" value="InterPro"/>
</dbReference>
<keyword evidence="4" id="KW-0813">Transport</keyword>
<keyword evidence="7 10" id="KW-1133">Transmembrane helix</keyword>
<evidence type="ECO:0000256" key="7">
    <source>
        <dbReference type="ARBA" id="ARBA00022989"/>
    </source>
</evidence>